<keyword evidence="2" id="KW-1185">Reference proteome</keyword>
<dbReference type="VEuPathDB" id="VectorBase:ADIR014188"/>
<dbReference type="EnsemblMetazoa" id="ADIR014188-RA">
    <property type="protein sequence ID" value="ADIR014188-PA"/>
    <property type="gene ID" value="ADIR014188"/>
</dbReference>
<evidence type="ECO:0000313" key="1">
    <source>
        <dbReference type="EnsemblMetazoa" id="ADIR014188-PA"/>
    </source>
</evidence>
<accession>A0A182NWA9</accession>
<evidence type="ECO:0000313" key="2">
    <source>
        <dbReference type="Proteomes" id="UP000075884"/>
    </source>
</evidence>
<sequence>LRCHAGSALYGQFEKSATVYTCCCRCQAKTKPSLHHNSRIFMNDSVRSTRCCPCAKSRSAPFLPSLFAKCFFLLSTLPSQ</sequence>
<dbReference type="AlphaFoldDB" id="A0A182NWA9"/>
<protein>
    <submittedName>
        <fullName evidence="1">Uncharacterized protein</fullName>
    </submittedName>
</protein>
<dbReference type="Proteomes" id="UP000075884">
    <property type="component" value="Unassembled WGS sequence"/>
</dbReference>
<reference evidence="2" key="1">
    <citation type="submission" date="2013-03" db="EMBL/GenBank/DDBJ databases">
        <title>The Genome Sequence of Anopheles dirus WRAIR2.</title>
        <authorList>
            <consortium name="The Broad Institute Genomics Platform"/>
            <person name="Neafsey D.E."/>
            <person name="Walton C."/>
            <person name="Walker B."/>
            <person name="Young S.K."/>
            <person name="Zeng Q."/>
            <person name="Gargeya S."/>
            <person name="Fitzgerald M."/>
            <person name="Haas B."/>
            <person name="Abouelleil A."/>
            <person name="Allen A.W."/>
            <person name="Alvarado L."/>
            <person name="Arachchi H.M."/>
            <person name="Berlin A.M."/>
            <person name="Chapman S.B."/>
            <person name="Gainer-Dewar J."/>
            <person name="Goldberg J."/>
            <person name="Griggs A."/>
            <person name="Gujja S."/>
            <person name="Hansen M."/>
            <person name="Howarth C."/>
            <person name="Imamovic A."/>
            <person name="Ireland A."/>
            <person name="Larimer J."/>
            <person name="McCowan C."/>
            <person name="Murphy C."/>
            <person name="Pearson M."/>
            <person name="Poon T.W."/>
            <person name="Priest M."/>
            <person name="Roberts A."/>
            <person name="Saif S."/>
            <person name="Shea T."/>
            <person name="Sisk P."/>
            <person name="Sykes S."/>
            <person name="Wortman J."/>
            <person name="Nusbaum C."/>
            <person name="Birren B."/>
        </authorList>
    </citation>
    <scope>NUCLEOTIDE SEQUENCE [LARGE SCALE GENOMIC DNA]</scope>
    <source>
        <strain evidence="2">WRAIR2</strain>
    </source>
</reference>
<name>A0A182NWA9_9DIPT</name>
<proteinExistence type="predicted"/>
<reference evidence="1" key="2">
    <citation type="submission" date="2020-05" db="UniProtKB">
        <authorList>
            <consortium name="EnsemblMetazoa"/>
        </authorList>
    </citation>
    <scope>IDENTIFICATION</scope>
    <source>
        <strain evidence="1">WRAIR2</strain>
    </source>
</reference>
<organism evidence="1 2">
    <name type="scientific">Anopheles dirus</name>
    <dbReference type="NCBI Taxonomy" id="7168"/>
    <lineage>
        <taxon>Eukaryota</taxon>
        <taxon>Metazoa</taxon>
        <taxon>Ecdysozoa</taxon>
        <taxon>Arthropoda</taxon>
        <taxon>Hexapoda</taxon>
        <taxon>Insecta</taxon>
        <taxon>Pterygota</taxon>
        <taxon>Neoptera</taxon>
        <taxon>Endopterygota</taxon>
        <taxon>Diptera</taxon>
        <taxon>Nematocera</taxon>
        <taxon>Culicoidea</taxon>
        <taxon>Culicidae</taxon>
        <taxon>Anophelinae</taxon>
        <taxon>Anopheles</taxon>
    </lineage>
</organism>